<accession>A0ACB9XT27</accession>
<dbReference type="EMBL" id="CM043787">
    <property type="protein sequence ID" value="KAI4829829.1"/>
    <property type="molecule type" value="Genomic_DNA"/>
</dbReference>
<keyword evidence="2" id="KW-1185">Reference proteome</keyword>
<sequence>MGHDLATGIIEFILDHFTEEDEGTFTCQIADGGGKTQSSLVLIGDAFKAARAEAEYQRREYIRVKEGPHFSEFLTLHVGEDCSVSLVCKVNTAKLISLKTAGVYKATISDDRGKDMSQIDISGKYLKTPSTRSANWLVGASAAELAIHCTATGIQLQCHMKYYTSEMNIAWCHGETKLAHSDKIVIGGSPAMATMEVIEPLEKDKGLYSIVITNPETAHKRTLDLSGDVYEKAFAEFQKLKGEAYAEKNRGKVVGGLPDVVTIMEKKTLSLTCTVCGDPKPQVSWLKNGADVIPDDQYVVSIDQGFASLTIKGVSMEDSGKYTMIVQNKYGGESVDIVVSVYRHGEQIPEARPTLTPKTMIPPKLPIEIPQPKSAQPPPSPAPSTPSPAPPKAGRGVKSPTPTRRK</sequence>
<gene>
    <name evidence="1" type="ORF">KUCAC02_001494</name>
</gene>
<protein>
    <submittedName>
        <fullName evidence="1">Uncharacterized protein</fullName>
    </submittedName>
</protein>
<evidence type="ECO:0000313" key="1">
    <source>
        <dbReference type="EMBL" id="KAI4829829.1"/>
    </source>
</evidence>
<dbReference type="Proteomes" id="UP001057452">
    <property type="component" value="Chromosome 3"/>
</dbReference>
<organism evidence="1 2">
    <name type="scientific">Chaenocephalus aceratus</name>
    <name type="common">Blackfin icefish</name>
    <name type="synonym">Chaenichthys aceratus</name>
    <dbReference type="NCBI Taxonomy" id="36190"/>
    <lineage>
        <taxon>Eukaryota</taxon>
        <taxon>Metazoa</taxon>
        <taxon>Chordata</taxon>
        <taxon>Craniata</taxon>
        <taxon>Vertebrata</taxon>
        <taxon>Euteleostomi</taxon>
        <taxon>Actinopterygii</taxon>
        <taxon>Neopterygii</taxon>
        <taxon>Teleostei</taxon>
        <taxon>Neoteleostei</taxon>
        <taxon>Acanthomorphata</taxon>
        <taxon>Eupercaria</taxon>
        <taxon>Perciformes</taxon>
        <taxon>Notothenioidei</taxon>
        <taxon>Channichthyidae</taxon>
        <taxon>Chaenocephalus</taxon>
    </lineage>
</organism>
<reference evidence="1" key="1">
    <citation type="submission" date="2022-05" db="EMBL/GenBank/DDBJ databases">
        <title>Chromosome-level genome of Chaenocephalus aceratus.</title>
        <authorList>
            <person name="Park H."/>
        </authorList>
    </citation>
    <scope>NUCLEOTIDE SEQUENCE</scope>
    <source>
        <strain evidence="1">KU_202001</strain>
    </source>
</reference>
<comment type="caution">
    <text evidence="1">The sequence shown here is derived from an EMBL/GenBank/DDBJ whole genome shotgun (WGS) entry which is preliminary data.</text>
</comment>
<proteinExistence type="predicted"/>
<evidence type="ECO:0000313" key="2">
    <source>
        <dbReference type="Proteomes" id="UP001057452"/>
    </source>
</evidence>
<name>A0ACB9XT27_CHAAC</name>